<sequence length="381" mass="44216">MTPSTRGSDSVSTSTAATDAVRRVYFREKQREHRMKNRSKHSRLMQRVHDLEKLLRLATMSTTKLPPRKRPLSNQSDLLLPWKVVADVMKQELEASEACQAILRDRIDMSVAVIRDMQRFASLHDSLLQPSWRHMTLFANPESRHLGKLWITQHMYLNKDAVFQHFAFPPLSSPERVQEYDLVFTESDCYYLLQRSHLTFDVPMEALRRMNHEHLCSLLLLADSTSNDEKIDEPDMRYQVTPLGECVNVVLGEFADGHHQCTHVVQQIQDDERRPHSHRQRNRSTWIELTRISPRQTKVRALSIISQSRRKHGLVPLDEEATHLGLVDTTDVSDRRFRTQLLARTSLNSDSVNNNIPAILAQIMAELHDSRYPIRAQHDNV</sequence>
<accession>W4FLJ2</accession>
<dbReference type="AlphaFoldDB" id="W4FLJ2"/>
<dbReference type="VEuPathDB" id="FungiDB:H257_15709"/>
<reference evidence="1" key="1">
    <citation type="submission" date="2013-12" db="EMBL/GenBank/DDBJ databases">
        <title>The Genome Sequence of Aphanomyces astaci APO3.</title>
        <authorList>
            <consortium name="The Broad Institute Genomics Platform"/>
            <person name="Russ C."/>
            <person name="Tyler B."/>
            <person name="van West P."/>
            <person name="Dieguez-Uribeondo J."/>
            <person name="Young S.K."/>
            <person name="Zeng Q."/>
            <person name="Gargeya S."/>
            <person name="Fitzgerald M."/>
            <person name="Abouelleil A."/>
            <person name="Alvarado L."/>
            <person name="Chapman S.B."/>
            <person name="Gainer-Dewar J."/>
            <person name="Goldberg J."/>
            <person name="Griggs A."/>
            <person name="Gujja S."/>
            <person name="Hansen M."/>
            <person name="Howarth C."/>
            <person name="Imamovic A."/>
            <person name="Ireland A."/>
            <person name="Larimer J."/>
            <person name="McCowan C."/>
            <person name="Murphy C."/>
            <person name="Pearson M."/>
            <person name="Poon T.W."/>
            <person name="Priest M."/>
            <person name="Roberts A."/>
            <person name="Saif S."/>
            <person name="Shea T."/>
            <person name="Sykes S."/>
            <person name="Wortman J."/>
            <person name="Nusbaum C."/>
            <person name="Birren B."/>
        </authorList>
    </citation>
    <scope>NUCLEOTIDE SEQUENCE [LARGE SCALE GENOMIC DNA]</scope>
    <source>
        <strain evidence="1">APO3</strain>
    </source>
</reference>
<protein>
    <submittedName>
        <fullName evidence="1">Uncharacterized protein</fullName>
    </submittedName>
</protein>
<dbReference type="GeneID" id="20817705"/>
<organism evidence="1">
    <name type="scientific">Aphanomyces astaci</name>
    <name type="common">Crayfish plague agent</name>
    <dbReference type="NCBI Taxonomy" id="112090"/>
    <lineage>
        <taxon>Eukaryota</taxon>
        <taxon>Sar</taxon>
        <taxon>Stramenopiles</taxon>
        <taxon>Oomycota</taxon>
        <taxon>Saprolegniomycetes</taxon>
        <taxon>Saprolegniales</taxon>
        <taxon>Verrucalvaceae</taxon>
        <taxon>Aphanomyces</taxon>
    </lineage>
</organism>
<gene>
    <name evidence="1" type="ORF">H257_15709</name>
</gene>
<dbReference type="OrthoDB" id="61579at2759"/>
<dbReference type="EMBL" id="KI913186">
    <property type="protein sequence ID" value="ETV68397.1"/>
    <property type="molecule type" value="Genomic_DNA"/>
</dbReference>
<dbReference type="RefSeq" id="XP_009842193.1">
    <property type="nucleotide sequence ID" value="XM_009843891.1"/>
</dbReference>
<name>W4FLJ2_APHAT</name>
<evidence type="ECO:0000313" key="1">
    <source>
        <dbReference type="EMBL" id="ETV68397.1"/>
    </source>
</evidence>
<proteinExistence type="predicted"/>